<dbReference type="eggNOG" id="KOG0381">
    <property type="taxonomic scope" value="Eukaryota"/>
</dbReference>
<feature type="DNA-binding region" description="HMG box" evidence="2">
    <location>
        <begin position="46"/>
        <end position="114"/>
    </location>
</feature>
<dbReference type="FunCoup" id="D6WV01">
    <property type="interactions" value="2022"/>
</dbReference>
<gene>
    <name evidence="5" type="primary">AUGUSTUS-3.0.2_06168</name>
    <name evidence="5" type="ORF">TcasGA2_TC006168</name>
</gene>
<dbReference type="KEGG" id="tca:662946"/>
<dbReference type="SMART" id="SM00398">
    <property type="entry name" value="HMG"/>
    <property type="match status" value="2"/>
</dbReference>
<evidence type="ECO:0000313" key="5">
    <source>
        <dbReference type="EMBL" id="EFA08515.1"/>
    </source>
</evidence>
<reference evidence="5 6" key="1">
    <citation type="journal article" date="2008" name="Nature">
        <title>The genome of the model beetle and pest Tribolium castaneum.</title>
        <authorList>
            <consortium name="Tribolium Genome Sequencing Consortium"/>
            <person name="Richards S."/>
            <person name="Gibbs R.A."/>
            <person name="Weinstock G.M."/>
            <person name="Brown S.J."/>
            <person name="Denell R."/>
            <person name="Beeman R.W."/>
            <person name="Gibbs R."/>
            <person name="Beeman R.W."/>
            <person name="Brown S.J."/>
            <person name="Bucher G."/>
            <person name="Friedrich M."/>
            <person name="Grimmelikhuijzen C.J."/>
            <person name="Klingler M."/>
            <person name="Lorenzen M."/>
            <person name="Richards S."/>
            <person name="Roth S."/>
            <person name="Schroder R."/>
            <person name="Tautz D."/>
            <person name="Zdobnov E.M."/>
            <person name="Muzny D."/>
            <person name="Gibbs R.A."/>
            <person name="Weinstock G.M."/>
            <person name="Attaway T."/>
            <person name="Bell S."/>
            <person name="Buhay C.J."/>
            <person name="Chandrabose M.N."/>
            <person name="Chavez D."/>
            <person name="Clerk-Blankenburg K.P."/>
            <person name="Cree A."/>
            <person name="Dao M."/>
            <person name="Davis C."/>
            <person name="Chacko J."/>
            <person name="Dinh H."/>
            <person name="Dugan-Rocha S."/>
            <person name="Fowler G."/>
            <person name="Garner T.T."/>
            <person name="Garnes J."/>
            <person name="Gnirke A."/>
            <person name="Hawes A."/>
            <person name="Hernandez J."/>
            <person name="Hines S."/>
            <person name="Holder M."/>
            <person name="Hume J."/>
            <person name="Jhangiani S.N."/>
            <person name="Joshi V."/>
            <person name="Khan Z.M."/>
            <person name="Jackson L."/>
            <person name="Kovar C."/>
            <person name="Kowis A."/>
            <person name="Lee S."/>
            <person name="Lewis L.R."/>
            <person name="Margolis J."/>
            <person name="Morgan M."/>
            <person name="Nazareth L.V."/>
            <person name="Nguyen N."/>
            <person name="Okwuonu G."/>
            <person name="Parker D."/>
            <person name="Richards S."/>
            <person name="Ruiz S.J."/>
            <person name="Santibanez J."/>
            <person name="Savard J."/>
            <person name="Scherer S.E."/>
            <person name="Schneider B."/>
            <person name="Sodergren E."/>
            <person name="Tautz D."/>
            <person name="Vattahil S."/>
            <person name="Villasana D."/>
            <person name="White C.S."/>
            <person name="Wright R."/>
            <person name="Park Y."/>
            <person name="Beeman R.W."/>
            <person name="Lord J."/>
            <person name="Oppert B."/>
            <person name="Lorenzen M."/>
            <person name="Brown S."/>
            <person name="Wang L."/>
            <person name="Savard J."/>
            <person name="Tautz D."/>
            <person name="Richards S."/>
            <person name="Weinstock G."/>
            <person name="Gibbs R.A."/>
            <person name="Liu Y."/>
            <person name="Worley K."/>
            <person name="Weinstock G."/>
            <person name="Elsik C.G."/>
            <person name="Reese J.T."/>
            <person name="Elhaik E."/>
            <person name="Landan G."/>
            <person name="Graur D."/>
            <person name="Arensburger P."/>
            <person name="Atkinson P."/>
            <person name="Beeman R.W."/>
            <person name="Beidler J."/>
            <person name="Brown S.J."/>
            <person name="Demuth J.P."/>
            <person name="Drury D.W."/>
            <person name="Du Y.Z."/>
            <person name="Fujiwara H."/>
            <person name="Lorenzen M."/>
            <person name="Maselli V."/>
            <person name="Osanai M."/>
            <person name="Park Y."/>
            <person name="Robertson H.M."/>
            <person name="Tu Z."/>
            <person name="Wang J.J."/>
            <person name="Wang S."/>
            <person name="Richards S."/>
            <person name="Song H."/>
            <person name="Zhang L."/>
            <person name="Sodergren E."/>
            <person name="Werner D."/>
            <person name="Stanke M."/>
            <person name="Morgenstern B."/>
            <person name="Solovyev V."/>
            <person name="Kosarev P."/>
            <person name="Brown G."/>
            <person name="Chen H.C."/>
            <person name="Ermolaeva O."/>
            <person name="Hlavina W."/>
            <person name="Kapustin Y."/>
            <person name="Kiryutin B."/>
            <person name="Kitts P."/>
            <person name="Maglott D."/>
            <person name="Pruitt K."/>
            <person name="Sapojnikov V."/>
            <person name="Souvorov A."/>
            <person name="Mackey A.J."/>
            <person name="Waterhouse R.M."/>
            <person name="Wyder S."/>
            <person name="Zdobnov E.M."/>
            <person name="Zdobnov E.M."/>
            <person name="Wyder S."/>
            <person name="Kriventseva E.V."/>
            <person name="Kadowaki T."/>
            <person name="Bork P."/>
            <person name="Aranda M."/>
            <person name="Bao R."/>
            <person name="Beermann A."/>
            <person name="Berns N."/>
            <person name="Bolognesi R."/>
            <person name="Bonneton F."/>
            <person name="Bopp D."/>
            <person name="Brown S.J."/>
            <person name="Bucher G."/>
            <person name="Butts T."/>
            <person name="Chaumot A."/>
            <person name="Denell R.E."/>
            <person name="Ferrier D.E."/>
            <person name="Friedrich M."/>
            <person name="Gordon C.M."/>
            <person name="Jindra M."/>
            <person name="Klingler M."/>
            <person name="Lan Q."/>
            <person name="Lattorff H.M."/>
            <person name="Laudet V."/>
            <person name="von Levetsow C."/>
            <person name="Liu Z."/>
            <person name="Lutz R."/>
            <person name="Lynch J.A."/>
            <person name="da Fonseca R.N."/>
            <person name="Posnien N."/>
            <person name="Reuter R."/>
            <person name="Roth S."/>
            <person name="Savard J."/>
            <person name="Schinko J.B."/>
            <person name="Schmitt C."/>
            <person name="Schoppmeier M."/>
            <person name="Schroder R."/>
            <person name="Shippy T.D."/>
            <person name="Simonnet F."/>
            <person name="Marques-Souza H."/>
            <person name="Tautz D."/>
            <person name="Tomoyasu Y."/>
            <person name="Trauner J."/>
            <person name="Van der Zee M."/>
            <person name="Vervoort M."/>
            <person name="Wittkopp N."/>
            <person name="Wimmer E.A."/>
            <person name="Yang X."/>
            <person name="Jones A.K."/>
            <person name="Sattelle D.B."/>
            <person name="Ebert P.R."/>
            <person name="Nelson D."/>
            <person name="Scott J.G."/>
            <person name="Beeman R.W."/>
            <person name="Muthukrishnan S."/>
            <person name="Kramer K.J."/>
            <person name="Arakane Y."/>
            <person name="Beeman R.W."/>
            <person name="Zhu Q."/>
            <person name="Hogenkamp D."/>
            <person name="Dixit R."/>
            <person name="Oppert B."/>
            <person name="Jiang H."/>
            <person name="Zou Z."/>
            <person name="Marshall J."/>
            <person name="Elpidina E."/>
            <person name="Vinokurov K."/>
            <person name="Oppert C."/>
            <person name="Zou Z."/>
            <person name="Evans J."/>
            <person name="Lu Z."/>
            <person name="Zhao P."/>
            <person name="Sumathipala N."/>
            <person name="Altincicek B."/>
            <person name="Vilcinskas A."/>
            <person name="Williams M."/>
            <person name="Hultmark D."/>
            <person name="Hetru C."/>
            <person name="Jiang H."/>
            <person name="Grimmelikhuijzen C.J."/>
            <person name="Hauser F."/>
            <person name="Cazzamali G."/>
            <person name="Williamson M."/>
            <person name="Park Y."/>
            <person name="Li B."/>
            <person name="Tanaka Y."/>
            <person name="Predel R."/>
            <person name="Neupert S."/>
            <person name="Schachtner J."/>
            <person name="Verleyen P."/>
            <person name="Raible F."/>
            <person name="Bork P."/>
            <person name="Friedrich M."/>
            <person name="Walden K.K."/>
            <person name="Robertson H.M."/>
            <person name="Angeli S."/>
            <person name="Foret S."/>
            <person name="Bucher G."/>
            <person name="Schuetz S."/>
            <person name="Maleszka R."/>
            <person name="Wimmer E.A."/>
            <person name="Beeman R.W."/>
            <person name="Lorenzen M."/>
            <person name="Tomoyasu Y."/>
            <person name="Miller S.C."/>
            <person name="Grossmann D."/>
            <person name="Bucher G."/>
        </authorList>
    </citation>
    <scope>NUCLEOTIDE SEQUENCE [LARGE SCALE GENOMIC DNA]</scope>
    <source>
        <strain evidence="5 6">Georgia GA2</strain>
    </source>
</reference>
<dbReference type="Proteomes" id="UP000007266">
    <property type="component" value="Linkage group 8"/>
</dbReference>
<keyword evidence="1 2" id="KW-0238">DNA-binding</keyword>
<dbReference type="STRING" id="7070.D6WV01"/>
<dbReference type="EMBL" id="KQ971357">
    <property type="protein sequence ID" value="EFA08515.1"/>
    <property type="molecule type" value="Genomic_DNA"/>
</dbReference>
<proteinExistence type="predicted"/>
<reference evidence="5 6" key="2">
    <citation type="journal article" date="2010" name="Nucleic Acids Res.">
        <title>BeetleBase in 2010: revisions to provide comprehensive genomic information for Tribolium castaneum.</title>
        <authorList>
            <person name="Kim H.S."/>
            <person name="Murphy T."/>
            <person name="Xia J."/>
            <person name="Caragea D."/>
            <person name="Park Y."/>
            <person name="Beeman R.W."/>
            <person name="Lorenzen M.D."/>
            <person name="Butcher S."/>
            <person name="Manak J.R."/>
            <person name="Brown S.J."/>
        </authorList>
    </citation>
    <scope>GENOME REANNOTATION</scope>
    <source>
        <strain evidence="5 6">Georgia GA2</strain>
    </source>
</reference>
<feature type="DNA-binding region" description="HMG box" evidence="2">
    <location>
        <begin position="151"/>
        <end position="214"/>
    </location>
</feature>
<protein>
    <submittedName>
        <fullName evidence="5">Transcription factor A, mitochondrial-like Protein</fullName>
    </submittedName>
</protein>
<dbReference type="PhylomeDB" id="D6WV01"/>
<dbReference type="GO" id="GO:0003677">
    <property type="term" value="F:DNA binding"/>
    <property type="evidence" value="ECO:0007669"/>
    <property type="project" value="UniProtKB-UniRule"/>
</dbReference>
<dbReference type="GO" id="GO:0005634">
    <property type="term" value="C:nucleus"/>
    <property type="evidence" value="ECO:0000318"/>
    <property type="project" value="GO_Central"/>
</dbReference>
<dbReference type="PANTHER" id="PTHR48112:SF22">
    <property type="entry name" value="MITOCHONDRIAL TRANSCRIPTION FACTOR A, ISOFORM B"/>
    <property type="match status" value="1"/>
</dbReference>
<feature type="domain" description="HMG box" evidence="4">
    <location>
        <begin position="151"/>
        <end position="214"/>
    </location>
</feature>
<dbReference type="HOGENOM" id="CLU_083132_2_0_1"/>
<accession>D6WV01</accession>
<dbReference type="InterPro" id="IPR050342">
    <property type="entry name" value="HMGB"/>
</dbReference>
<feature type="compositionally biased region" description="Polar residues" evidence="3">
    <location>
        <begin position="227"/>
        <end position="240"/>
    </location>
</feature>
<evidence type="ECO:0000256" key="3">
    <source>
        <dbReference type="SAM" id="MobiDB-lite"/>
    </source>
</evidence>
<dbReference type="InParanoid" id="D6WV01"/>
<dbReference type="InterPro" id="IPR036910">
    <property type="entry name" value="HMG_box_dom_sf"/>
</dbReference>
<organism evidence="5 6">
    <name type="scientific">Tribolium castaneum</name>
    <name type="common">Red flour beetle</name>
    <dbReference type="NCBI Taxonomy" id="7070"/>
    <lineage>
        <taxon>Eukaryota</taxon>
        <taxon>Metazoa</taxon>
        <taxon>Ecdysozoa</taxon>
        <taxon>Arthropoda</taxon>
        <taxon>Hexapoda</taxon>
        <taxon>Insecta</taxon>
        <taxon>Pterygota</taxon>
        <taxon>Neoptera</taxon>
        <taxon>Endopterygota</taxon>
        <taxon>Coleoptera</taxon>
        <taxon>Polyphaga</taxon>
        <taxon>Cucujiformia</taxon>
        <taxon>Tenebrionidae</taxon>
        <taxon>Tenebrionidae incertae sedis</taxon>
        <taxon>Tribolium</taxon>
    </lineage>
</organism>
<keyword evidence="6" id="KW-1185">Reference proteome</keyword>
<dbReference type="InterPro" id="IPR009071">
    <property type="entry name" value="HMG_box_dom"/>
</dbReference>
<sequence>MARLFFSSSLAHCRLLLNNSLQLNQASGVSRKAADKLKELKIPNKPKKPLTPYFKFIQDHRPALLKQNPNLKVTQVVSQLAADWKTVDPSLKAKYENDYKNEMEEYADQYLRYTESLTTEQKMALKEYNKEVKKSKIKREKKKKVRENDKPKKPVGPYMLYLMEQAKVSNKKYPQLMKELKGEWAELSPDEKSKYVEAAEKAKKQYEQDLSKWEMKMIEEGNEDLVRQSTLNPTAPSRKK</sequence>
<feature type="domain" description="HMG box" evidence="4">
    <location>
        <begin position="46"/>
        <end position="114"/>
    </location>
</feature>
<name>D6WV01_TRICA</name>
<dbReference type="GO" id="GO:0006338">
    <property type="term" value="P:chromatin remodeling"/>
    <property type="evidence" value="ECO:0000318"/>
    <property type="project" value="GO_Central"/>
</dbReference>
<evidence type="ECO:0000313" key="6">
    <source>
        <dbReference type="Proteomes" id="UP000007266"/>
    </source>
</evidence>
<dbReference type="PANTHER" id="PTHR48112">
    <property type="entry name" value="HIGH MOBILITY GROUP PROTEIN DSP1"/>
    <property type="match status" value="1"/>
</dbReference>
<dbReference type="SUPFAM" id="SSF47095">
    <property type="entry name" value="HMG-box"/>
    <property type="match status" value="2"/>
</dbReference>
<feature type="region of interest" description="Disordered" evidence="3">
    <location>
        <begin position="221"/>
        <end position="240"/>
    </location>
</feature>
<dbReference type="Pfam" id="PF00505">
    <property type="entry name" value="HMG_box"/>
    <property type="match status" value="2"/>
</dbReference>
<dbReference type="Gene3D" id="1.10.30.10">
    <property type="entry name" value="High mobility group box domain"/>
    <property type="match status" value="2"/>
</dbReference>
<evidence type="ECO:0000256" key="1">
    <source>
        <dbReference type="ARBA" id="ARBA00023125"/>
    </source>
</evidence>
<dbReference type="AlphaFoldDB" id="D6WV01"/>
<dbReference type="OrthoDB" id="5550281at2759"/>
<evidence type="ECO:0000256" key="2">
    <source>
        <dbReference type="PROSITE-ProRule" id="PRU00267"/>
    </source>
</evidence>
<dbReference type="PROSITE" id="PS50118">
    <property type="entry name" value="HMG_BOX_2"/>
    <property type="match status" value="2"/>
</dbReference>
<dbReference type="OMA" id="YMQLAED"/>
<evidence type="ECO:0000259" key="4">
    <source>
        <dbReference type="PROSITE" id="PS50118"/>
    </source>
</evidence>
<keyword evidence="2" id="KW-0539">Nucleus</keyword>